<dbReference type="InterPro" id="IPR000182">
    <property type="entry name" value="GNAT_dom"/>
</dbReference>
<dbReference type="Pfam" id="PF13673">
    <property type="entry name" value="Acetyltransf_10"/>
    <property type="match status" value="1"/>
</dbReference>
<sequence length="140" mass="16496">MQLTLKNNREVTFRKFKEEDFPAIHSLNEKEEWNNLVSKRELTKEAWLDSGIAYVAESEGEIIGYIRGLTDQHITLFICELLIDQNFRGCGIGARLLDYVHTLYPSTRVEMLASSTSKTFYEKQSYRPFYGFRKTFEERH</sequence>
<dbReference type="RefSeq" id="WP_053428934.1">
    <property type="nucleotide sequence ID" value="NZ_LGUE01000004.1"/>
</dbReference>
<feature type="domain" description="N-acetyltransferase" evidence="1">
    <location>
        <begin position="11"/>
        <end position="140"/>
    </location>
</feature>
<dbReference type="CDD" id="cd04301">
    <property type="entry name" value="NAT_SF"/>
    <property type="match status" value="1"/>
</dbReference>
<reference evidence="3" key="1">
    <citation type="submission" date="2015-07" db="EMBL/GenBank/DDBJ databases">
        <title>Fjat-14235 jcm11544.</title>
        <authorList>
            <person name="Liu B."/>
            <person name="Wang J."/>
            <person name="Zhu Y."/>
            <person name="Liu G."/>
            <person name="Chen Q."/>
            <person name="Chen Z."/>
            <person name="Lan J."/>
            <person name="Che J."/>
            <person name="Ge C."/>
            <person name="Shi H."/>
            <person name="Pan Z."/>
            <person name="Liu X."/>
        </authorList>
    </citation>
    <scope>NUCLEOTIDE SEQUENCE [LARGE SCALE GENOMIC DNA]</scope>
    <source>
        <strain evidence="3">JCM 11544</strain>
    </source>
</reference>
<dbReference type="PATRIC" id="fig|189381.12.peg.2229"/>
<dbReference type="EMBL" id="LGUE01000004">
    <property type="protein sequence ID" value="KON85347.1"/>
    <property type="molecule type" value="Genomic_DNA"/>
</dbReference>
<dbReference type="GO" id="GO:0016747">
    <property type="term" value="F:acyltransferase activity, transferring groups other than amino-acyl groups"/>
    <property type="evidence" value="ECO:0007669"/>
    <property type="project" value="InterPro"/>
</dbReference>
<dbReference type="Gene3D" id="3.40.630.30">
    <property type="match status" value="1"/>
</dbReference>
<organism evidence="2 3">
    <name type="scientific">Rossellomorea marisflavi</name>
    <dbReference type="NCBI Taxonomy" id="189381"/>
    <lineage>
        <taxon>Bacteria</taxon>
        <taxon>Bacillati</taxon>
        <taxon>Bacillota</taxon>
        <taxon>Bacilli</taxon>
        <taxon>Bacillales</taxon>
        <taxon>Bacillaceae</taxon>
        <taxon>Rossellomorea</taxon>
    </lineage>
</organism>
<name>A0A0M0G745_9BACI</name>
<accession>A0A0M0G745</accession>
<dbReference type="Proteomes" id="UP000037405">
    <property type="component" value="Unassembled WGS sequence"/>
</dbReference>
<gene>
    <name evidence="2" type="ORF">AF331_11070</name>
</gene>
<dbReference type="OrthoDB" id="3216107at2"/>
<evidence type="ECO:0000313" key="2">
    <source>
        <dbReference type="EMBL" id="KON85347.1"/>
    </source>
</evidence>
<dbReference type="InterPro" id="IPR016181">
    <property type="entry name" value="Acyl_CoA_acyltransferase"/>
</dbReference>
<dbReference type="STRING" id="189381.GCA_900166615_01673"/>
<evidence type="ECO:0000313" key="3">
    <source>
        <dbReference type="Proteomes" id="UP000037405"/>
    </source>
</evidence>
<keyword evidence="3" id="KW-1185">Reference proteome</keyword>
<protein>
    <submittedName>
        <fullName evidence="2">GCN5 family acetyltransferase</fullName>
    </submittedName>
</protein>
<dbReference type="AlphaFoldDB" id="A0A0M0G745"/>
<proteinExistence type="predicted"/>
<comment type="caution">
    <text evidence="2">The sequence shown here is derived from an EMBL/GenBank/DDBJ whole genome shotgun (WGS) entry which is preliminary data.</text>
</comment>
<dbReference type="PROSITE" id="PS51186">
    <property type="entry name" value="GNAT"/>
    <property type="match status" value="1"/>
</dbReference>
<dbReference type="SUPFAM" id="SSF55729">
    <property type="entry name" value="Acyl-CoA N-acyltransferases (Nat)"/>
    <property type="match status" value="1"/>
</dbReference>
<evidence type="ECO:0000259" key="1">
    <source>
        <dbReference type="PROSITE" id="PS51186"/>
    </source>
</evidence>
<keyword evidence="2" id="KW-0808">Transferase</keyword>